<keyword evidence="4" id="KW-1185">Reference proteome</keyword>
<evidence type="ECO:0000259" key="2">
    <source>
        <dbReference type="Pfam" id="PF02920"/>
    </source>
</evidence>
<protein>
    <submittedName>
        <fullName evidence="3">Integrase DNA-binding domain-containing protein</fullName>
    </submittedName>
</protein>
<dbReference type="Pfam" id="PF02920">
    <property type="entry name" value="Integrase_DNA"/>
    <property type="match status" value="1"/>
</dbReference>
<name>A0ABS6F966_9FIRM</name>
<feature type="compositionally biased region" description="Basic and acidic residues" evidence="1">
    <location>
        <begin position="1"/>
        <end position="10"/>
    </location>
</feature>
<dbReference type="Proteomes" id="UP000787672">
    <property type="component" value="Unassembled WGS sequence"/>
</dbReference>
<dbReference type="Gene3D" id="3.30.160.60">
    <property type="entry name" value="Classic Zinc Finger"/>
    <property type="match status" value="1"/>
</dbReference>
<dbReference type="GO" id="GO:0003677">
    <property type="term" value="F:DNA binding"/>
    <property type="evidence" value="ECO:0007669"/>
    <property type="project" value="UniProtKB-KW"/>
</dbReference>
<accession>A0ABS6F966</accession>
<feature type="domain" description="Integrase Tn916-type N-terminal DNA binding" evidence="2">
    <location>
        <begin position="1"/>
        <end position="27"/>
    </location>
</feature>
<evidence type="ECO:0000313" key="3">
    <source>
        <dbReference type="EMBL" id="MBU5626727.1"/>
    </source>
</evidence>
<dbReference type="SUPFAM" id="SSF54171">
    <property type="entry name" value="DNA-binding domain"/>
    <property type="match status" value="1"/>
</dbReference>
<organism evidence="3 4">
    <name type="scientific">Dysosmobacter acutus</name>
    <dbReference type="NCBI Taxonomy" id="2841504"/>
    <lineage>
        <taxon>Bacteria</taxon>
        <taxon>Bacillati</taxon>
        <taxon>Bacillota</taxon>
        <taxon>Clostridia</taxon>
        <taxon>Eubacteriales</taxon>
        <taxon>Oscillospiraceae</taxon>
        <taxon>Dysosmobacter</taxon>
    </lineage>
</organism>
<evidence type="ECO:0000313" key="4">
    <source>
        <dbReference type="Proteomes" id="UP000787672"/>
    </source>
</evidence>
<dbReference type="EMBL" id="JAHLQN010000001">
    <property type="protein sequence ID" value="MBU5626727.1"/>
    <property type="molecule type" value="Genomic_DNA"/>
</dbReference>
<evidence type="ECO:0000256" key="1">
    <source>
        <dbReference type="SAM" id="MobiDB-lite"/>
    </source>
</evidence>
<comment type="caution">
    <text evidence="3">The sequence shown here is derived from an EMBL/GenBank/DDBJ whole genome shotgun (WGS) entry which is preliminary data.</text>
</comment>
<reference evidence="3 4" key="1">
    <citation type="submission" date="2021-06" db="EMBL/GenBank/DDBJ databases">
        <authorList>
            <person name="Sun Q."/>
            <person name="Li D."/>
        </authorList>
    </citation>
    <scope>NUCLEOTIDE SEQUENCE [LARGE SCALE GENOMIC DNA]</scope>
    <source>
        <strain evidence="3 4">MSJ-2</strain>
    </source>
</reference>
<dbReference type="InterPro" id="IPR016177">
    <property type="entry name" value="DNA-bd_dom_sf"/>
</dbReference>
<sequence>MAEKRKDRNGRVLKTGENQRKNGTYEWPMPLRWGSQPC</sequence>
<dbReference type="InterPro" id="IPR004191">
    <property type="entry name" value="Integrase_Tn916-type_DNA-bd_N"/>
</dbReference>
<keyword evidence="3" id="KW-0238">DNA-binding</keyword>
<gene>
    <name evidence="3" type="ORF">KQI82_07345</name>
</gene>
<feature type="region of interest" description="Disordered" evidence="1">
    <location>
        <begin position="1"/>
        <end position="38"/>
    </location>
</feature>
<proteinExistence type="predicted"/>